<dbReference type="EMBL" id="JACHJU010000001">
    <property type="protein sequence ID" value="MBB4935983.1"/>
    <property type="molecule type" value="Genomic_DNA"/>
</dbReference>
<evidence type="ECO:0000256" key="1">
    <source>
        <dbReference type="SAM" id="Phobius"/>
    </source>
</evidence>
<gene>
    <name evidence="2" type="ORF">FHR32_000288</name>
</gene>
<protein>
    <submittedName>
        <fullName evidence="2">Uncharacterized protein</fullName>
    </submittedName>
</protein>
<name>A0A7W7W6M8_9ACTN</name>
<keyword evidence="1" id="KW-1133">Transmembrane helix</keyword>
<comment type="caution">
    <text evidence="2">The sequence shown here is derived from an EMBL/GenBank/DDBJ whole genome shotgun (WGS) entry which is preliminary data.</text>
</comment>
<feature type="transmembrane region" description="Helical" evidence="1">
    <location>
        <begin position="18"/>
        <end position="36"/>
    </location>
</feature>
<proteinExistence type="predicted"/>
<accession>A0A7W7W6M8</accession>
<keyword evidence="1" id="KW-0812">Transmembrane</keyword>
<keyword evidence="3" id="KW-1185">Reference proteome</keyword>
<dbReference type="RefSeq" id="WP_184752263.1">
    <property type="nucleotide sequence ID" value="NZ_BAABEK010000189.1"/>
</dbReference>
<organism evidence="2 3">
    <name type="scientific">Streptosporangium album</name>
    <dbReference type="NCBI Taxonomy" id="47479"/>
    <lineage>
        <taxon>Bacteria</taxon>
        <taxon>Bacillati</taxon>
        <taxon>Actinomycetota</taxon>
        <taxon>Actinomycetes</taxon>
        <taxon>Streptosporangiales</taxon>
        <taxon>Streptosporangiaceae</taxon>
        <taxon>Streptosporangium</taxon>
    </lineage>
</organism>
<reference evidence="2 3" key="1">
    <citation type="submission" date="2020-08" db="EMBL/GenBank/DDBJ databases">
        <title>Sequencing the genomes of 1000 actinobacteria strains.</title>
        <authorList>
            <person name="Klenk H.-P."/>
        </authorList>
    </citation>
    <scope>NUCLEOTIDE SEQUENCE [LARGE SCALE GENOMIC DNA]</scope>
    <source>
        <strain evidence="2 3">DSM 43023</strain>
    </source>
</reference>
<dbReference type="AlphaFoldDB" id="A0A7W7W6M8"/>
<sequence length="45" mass="5067">MWAVIYLMGGLQGAIAQAYWSVIIQVVVAGLVLRLSRWPEPPKER</sequence>
<keyword evidence="1" id="KW-0472">Membrane</keyword>
<dbReference type="Proteomes" id="UP000534286">
    <property type="component" value="Unassembled WGS sequence"/>
</dbReference>
<evidence type="ECO:0000313" key="2">
    <source>
        <dbReference type="EMBL" id="MBB4935983.1"/>
    </source>
</evidence>
<evidence type="ECO:0000313" key="3">
    <source>
        <dbReference type="Proteomes" id="UP000534286"/>
    </source>
</evidence>